<dbReference type="SUPFAM" id="SSF51735">
    <property type="entry name" value="NAD(P)-binding Rossmann-fold domains"/>
    <property type="match status" value="1"/>
</dbReference>
<dbReference type="CDD" id="cd05233">
    <property type="entry name" value="SDR_c"/>
    <property type="match status" value="1"/>
</dbReference>
<dbReference type="InterPro" id="IPR002347">
    <property type="entry name" value="SDR_fam"/>
</dbReference>
<dbReference type="EMBL" id="BSPC01000005">
    <property type="protein sequence ID" value="GLS17273.1"/>
    <property type="molecule type" value="Genomic_DNA"/>
</dbReference>
<organism evidence="2 3">
    <name type="scientific">Labrys miyagiensis</name>
    <dbReference type="NCBI Taxonomy" id="346912"/>
    <lineage>
        <taxon>Bacteria</taxon>
        <taxon>Pseudomonadati</taxon>
        <taxon>Pseudomonadota</taxon>
        <taxon>Alphaproteobacteria</taxon>
        <taxon>Hyphomicrobiales</taxon>
        <taxon>Xanthobacteraceae</taxon>
        <taxon>Labrys</taxon>
    </lineage>
</organism>
<dbReference type="PANTHER" id="PTHR42879">
    <property type="entry name" value="3-OXOACYL-(ACYL-CARRIER-PROTEIN) REDUCTASE"/>
    <property type="match status" value="1"/>
</dbReference>
<gene>
    <name evidence="2" type="ORF">GCM10007874_02880</name>
</gene>
<dbReference type="NCBIfam" id="NF005309">
    <property type="entry name" value="PRK06841.1"/>
    <property type="match status" value="1"/>
</dbReference>
<protein>
    <submittedName>
        <fullName evidence="2">D-threitol dehydrogenase</fullName>
    </submittedName>
</protein>
<dbReference type="PANTHER" id="PTHR42879:SF2">
    <property type="entry name" value="3-OXOACYL-[ACYL-CARRIER-PROTEIN] REDUCTASE FABG"/>
    <property type="match status" value="1"/>
</dbReference>
<accession>A0ABQ6CC67</accession>
<proteinExistence type="inferred from homology"/>
<dbReference type="PRINTS" id="PR00081">
    <property type="entry name" value="GDHRDH"/>
</dbReference>
<dbReference type="InterPro" id="IPR020904">
    <property type="entry name" value="Sc_DH/Rdtase_CS"/>
</dbReference>
<dbReference type="InterPro" id="IPR036291">
    <property type="entry name" value="NAD(P)-bd_dom_sf"/>
</dbReference>
<dbReference type="RefSeq" id="WP_284310098.1">
    <property type="nucleotide sequence ID" value="NZ_BSPC01000005.1"/>
</dbReference>
<name>A0ABQ6CC67_9HYPH</name>
<dbReference type="Proteomes" id="UP001156882">
    <property type="component" value="Unassembled WGS sequence"/>
</dbReference>
<comment type="similarity">
    <text evidence="1">Belongs to the short-chain dehydrogenases/reductases (SDR) family.</text>
</comment>
<comment type="caution">
    <text evidence="2">The sequence shown here is derived from an EMBL/GenBank/DDBJ whole genome shotgun (WGS) entry which is preliminary data.</text>
</comment>
<evidence type="ECO:0000313" key="2">
    <source>
        <dbReference type="EMBL" id="GLS17273.1"/>
    </source>
</evidence>
<sequence>MKFEENYDLTGQVAIVTGAANGIGHAIAVVLAERGATLAMVDRSETVAEAARALGERHLAFQMDVTDEAAIETMVEDLMQRQGRIDILVNNAGIGRTGPSEALSTKDWHEQLAINLTAPFLLTRAVGGRMKARRYGRIVSMASQAALVGLDGHVGYSATKAGLLGMTRVWALEWGPHGITANAISPTVIETQLAKVHWAGEIGENFRRKIPVGRFGQPEEVAYAVLHLVSKSAGIINGENMVIDGGYTAT</sequence>
<dbReference type="Pfam" id="PF13561">
    <property type="entry name" value="adh_short_C2"/>
    <property type="match status" value="1"/>
</dbReference>
<dbReference type="PROSITE" id="PS00061">
    <property type="entry name" value="ADH_SHORT"/>
    <property type="match status" value="1"/>
</dbReference>
<dbReference type="Gene3D" id="3.40.50.720">
    <property type="entry name" value="NAD(P)-binding Rossmann-like Domain"/>
    <property type="match status" value="1"/>
</dbReference>
<evidence type="ECO:0000313" key="3">
    <source>
        <dbReference type="Proteomes" id="UP001156882"/>
    </source>
</evidence>
<dbReference type="PRINTS" id="PR00080">
    <property type="entry name" value="SDRFAMILY"/>
</dbReference>
<reference evidence="3" key="1">
    <citation type="journal article" date="2019" name="Int. J. Syst. Evol. Microbiol.">
        <title>The Global Catalogue of Microorganisms (GCM) 10K type strain sequencing project: providing services to taxonomists for standard genome sequencing and annotation.</title>
        <authorList>
            <consortium name="The Broad Institute Genomics Platform"/>
            <consortium name="The Broad Institute Genome Sequencing Center for Infectious Disease"/>
            <person name="Wu L."/>
            <person name="Ma J."/>
        </authorList>
    </citation>
    <scope>NUCLEOTIDE SEQUENCE [LARGE SCALE GENOMIC DNA]</scope>
    <source>
        <strain evidence="3">NBRC 101365</strain>
    </source>
</reference>
<dbReference type="InterPro" id="IPR050259">
    <property type="entry name" value="SDR"/>
</dbReference>
<evidence type="ECO:0000256" key="1">
    <source>
        <dbReference type="ARBA" id="ARBA00006484"/>
    </source>
</evidence>
<keyword evidence="3" id="KW-1185">Reference proteome</keyword>